<reference evidence="3" key="2">
    <citation type="submission" date="2020-09" db="EMBL/GenBank/DDBJ databases">
        <authorList>
            <person name="Sun Q."/>
            <person name="Zhou Y."/>
        </authorList>
    </citation>
    <scope>NUCLEOTIDE SEQUENCE</scope>
    <source>
        <strain evidence="3">CGMCC 4.7110</strain>
    </source>
</reference>
<dbReference type="Pfam" id="PF00931">
    <property type="entry name" value="NB-ARC"/>
    <property type="match status" value="1"/>
</dbReference>
<evidence type="ECO:0000313" key="4">
    <source>
        <dbReference type="Proteomes" id="UP000653411"/>
    </source>
</evidence>
<dbReference type="EMBL" id="BMML01000002">
    <property type="protein sequence ID" value="GGM94318.1"/>
    <property type="molecule type" value="Genomic_DNA"/>
</dbReference>
<proteinExistence type="predicted"/>
<accession>A0A917UHC1</accession>
<evidence type="ECO:0000256" key="1">
    <source>
        <dbReference type="SAM" id="MobiDB-lite"/>
    </source>
</evidence>
<dbReference type="PANTHER" id="PTHR46082:SF6">
    <property type="entry name" value="AAA+ ATPASE DOMAIN-CONTAINING PROTEIN-RELATED"/>
    <property type="match status" value="1"/>
</dbReference>
<dbReference type="PANTHER" id="PTHR46082">
    <property type="entry name" value="ATP/GTP-BINDING PROTEIN-RELATED"/>
    <property type="match status" value="1"/>
</dbReference>
<evidence type="ECO:0000259" key="2">
    <source>
        <dbReference type="Pfam" id="PF00931"/>
    </source>
</evidence>
<dbReference type="Gene3D" id="3.40.50.300">
    <property type="entry name" value="P-loop containing nucleotide triphosphate hydrolases"/>
    <property type="match status" value="1"/>
</dbReference>
<dbReference type="AlphaFoldDB" id="A0A917UHC1"/>
<dbReference type="NCBIfam" id="NF040586">
    <property type="entry name" value="FxSxx_TPR"/>
    <property type="match status" value="1"/>
</dbReference>
<keyword evidence="4" id="KW-1185">Reference proteome</keyword>
<dbReference type="InterPro" id="IPR002182">
    <property type="entry name" value="NB-ARC"/>
</dbReference>
<dbReference type="GO" id="GO:0043531">
    <property type="term" value="F:ADP binding"/>
    <property type="evidence" value="ECO:0007669"/>
    <property type="project" value="InterPro"/>
</dbReference>
<dbReference type="Proteomes" id="UP000653411">
    <property type="component" value="Unassembled WGS sequence"/>
</dbReference>
<reference evidence="3" key="1">
    <citation type="journal article" date="2014" name="Int. J. Syst. Evol. Microbiol.">
        <title>Complete genome sequence of Corynebacterium casei LMG S-19264T (=DSM 44701T), isolated from a smear-ripened cheese.</title>
        <authorList>
            <consortium name="US DOE Joint Genome Institute (JGI-PGF)"/>
            <person name="Walter F."/>
            <person name="Albersmeier A."/>
            <person name="Kalinowski J."/>
            <person name="Ruckert C."/>
        </authorList>
    </citation>
    <scope>NUCLEOTIDE SEQUENCE</scope>
    <source>
        <strain evidence="3">CGMCC 4.7110</strain>
    </source>
</reference>
<sequence>MTWPHAFGVVPRQAECFQHRGAVEELARALAGGGTAVLCQVLSGTGGVGKTQLAAHHARRSWADRAVDLMAWVTASSRESIVSSYSRLGADVAAADSRDSEQAAARFLAWAETTDRRWLIVLDDLADPADLRGLWPPAHPGGQVLITTRRRDAALRARSRVHIDVGLFTPAEAASYLRTQLAALGRRDEPVQMAGLAADLGHLPLALAQAAAYLVDLGLDCAAYRARLADRSRRLADLVPDNSGLPDDHRAALQATWSLSIEHADRLPPAGLARPMLHLASVLDANGIPLAVLTSPPVLRYLTDHRPAGVHGPSDPVGVEDAAGALWCLDRLSLIDHTTDGPHERVRVHGLIQRATRDTLPSSVQDSLVVTCAEALTAVWPTAERDSALTQTLRANAEAVISHAGTALWTSGCHAVLLRTGESLGLTGSASAARMYFQDLHKTACRHLGHDHADTLTVRHHLITWQGETGDLTRAKAGYAELLADRIRVLGPDHPDTLATRGDKAALRGRAGDPAGAGEESRRVLEASLRILGPDHSQTLTARLNVAHWTGAAGSPAEAVTACEQLLADTSELLGPDHLKSRAVRLHLAIWRGEAGDPVGAASDFERLLADQLRVLGADHPHTLSTRHDLARWRGKAGDPGTAVSEFEQLLVHQLRVLGPDHPDTLATRHDLASWRGESGDAHTAVSELGQLSADRLRVLGADHPDALTTRANLAYWRGKGGDPSGAVVATTELLADRLRVLGPDHPDTLTTRHNLAQWKAETGDAAGAVVAESELLVDRLRVLGPEHPHTFSARHHLAHWTGRAGDPAGAAEALARLLADQLRVLGPQHPETRATEDSLAFWSMEAERGHPT</sequence>
<organism evidence="3 4">
    <name type="scientific">Streptomyces fuscichromogenes</name>
    <dbReference type="NCBI Taxonomy" id="1324013"/>
    <lineage>
        <taxon>Bacteria</taxon>
        <taxon>Bacillati</taxon>
        <taxon>Actinomycetota</taxon>
        <taxon>Actinomycetes</taxon>
        <taxon>Kitasatosporales</taxon>
        <taxon>Streptomycetaceae</taxon>
        <taxon>Streptomyces</taxon>
    </lineage>
</organism>
<dbReference type="InterPro" id="IPR027417">
    <property type="entry name" value="P-loop_NTPase"/>
</dbReference>
<protein>
    <submittedName>
        <fullName evidence="3">Tetratricopeptide repeat protein</fullName>
    </submittedName>
</protein>
<feature type="domain" description="NB-ARC" evidence="2">
    <location>
        <begin position="23"/>
        <end position="173"/>
    </location>
</feature>
<dbReference type="SUPFAM" id="SSF52540">
    <property type="entry name" value="P-loop containing nucleoside triphosphate hydrolases"/>
    <property type="match status" value="1"/>
</dbReference>
<feature type="compositionally biased region" description="Basic and acidic residues" evidence="1">
    <location>
        <begin position="494"/>
        <end position="506"/>
    </location>
</feature>
<evidence type="ECO:0000313" key="3">
    <source>
        <dbReference type="EMBL" id="GGM94318.1"/>
    </source>
</evidence>
<dbReference type="Pfam" id="PF13374">
    <property type="entry name" value="TPR_10"/>
    <property type="match status" value="4"/>
</dbReference>
<dbReference type="InterPro" id="IPR011990">
    <property type="entry name" value="TPR-like_helical_dom_sf"/>
</dbReference>
<name>A0A917UHC1_9ACTN</name>
<feature type="region of interest" description="Disordered" evidence="1">
    <location>
        <begin position="494"/>
        <end position="520"/>
    </location>
</feature>
<dbReference type="Gene3D" id="1.25.40.10">
    <property type="entry name" value="Tetratricopeptide repeat domain"/>
    <property type="match status" value="3"/>
</dbReference>
<gene>
    <name evidence="3" type="ORF">GCM10011578_013280</name>
</gene>
<comment type="caution">
    <text evidence="3">The sequence shown here is derived from an EMBL/GenBank/DDBJ whole genome shotgun (WGS) entry which is preliminary data.</text>
</comment>
<dbReference type="InterPro" id="IPR053137">
    <property type="entry name" value="NLR-like"/>
</dbReference>
<dbReference type="SUPFAM" id="SSF48452">
    <property type="entry name" value="TPR-like"/>
    <property type="match status" value="3"/>
</dbReference>